<dbReference type="AlphaFoldDB" id="A0A2P4NII8"/>
<dbReference type="RefSeq" id="WP_049770162.1">
    <property type="nucleotide sequence ID" value="NZ_BAAFHP010000001.1"/>
</dbReference>
<evidence type="ECO:0000313" key="3">
    <source>
        <dbReference type="Proteomes" id="UP000246800"/>
    </source>
</evidence>
<accession>A0A2P4NII8</accession>
<dbReference type="EMBL" id="AAXKXX010000007">
    <property type="protein sequence ID" value="EGQ4384769.1"/>
    <property type="molecule type" value="Genomic_DNA"/>
</dbReference>
<dbReference type="Proteomes" id="UP000600220">
    <property type="component" value="Unassembled WGS sequence"/>
</dbReference>
<name>A0A2P4NII8_STAPS</name>
<sequence>MKARTSKSFSVNLYVPESFSYKDEAVAAMNDFLTPYRPALNLEQPTIGDTDPSICDILIDIVIQQHVSICSSLLEFLMKKQSTV</sequence>
<reference evidence="1 4" key="2">
    <citation type="submission" date="2018-11" db="EMBL/GenBank/DDBJ databases">
        <authorList>
            <consortium name="Veterinary Laboratory Investigation and Response Network"/>
        </authorList>
    </citation>
    <scope>NUCLEOTIDE SEQUENCE [LARGE SCALE GENOMIC DNA]</scope>
    <source>
        <strain evidence="1 4">SPSE-18-VL-LA-PA-Ryan-0021</strain>
    </source>
</reference>
<keyword evidence="4" id="KW-1185">Reference proteome</keyword>
<evidence type="ECO:0000313" key="2">
    <source>
        <dbReference type="EMBL" id="PWZ73787.1"/>
    </source>
</evidence>
<gene>
    <name evidence="2" type="ORF">DD902_09850</name>
    <name evidence="1" type="ORF">EGV54_06635</name>
</gene>
<protein>
    <submittedName>
        <fullName evidence="2">Uncharacterized protein</fullName>
    </submittedName>
</protein>
<dbReference type="Proteomes" id="UP000246800">
    <property type="component" value="Unassembled WGS sequence"/>
</dbReference>
<reference evidence="2 3" key="1">
    <citation type="journal article" date="2018" name="Vet. Microbiol.">
        <title>Clonal diversity and geographic distribution of methicillin-resistant Staphylococcus pseudintermedius from Australian animals: Discovery of novel sequence types.</title>
        <authorList>
            <person name="Worthing K.A."/>
            <person name="Abraham S."/>
            <person name="Coombs G.W."/>
            <person name="Pang S."/>
            <person name="Saputra S."/>
            <person name="Jordan D."/>
            <person name="Trott D.J."/>
            <person name="Norris J.M."/>
        </authorList>
    </citation>
    <scope>NUCLEOTIDE SEQUENCE [LARGE SCALE GENOMIC DNA]</scope>
    <source>
        <strain evidence="2 3">ST525 1</strain>
    </source>
</reference>
<evidence type="ECO:0000313" key="4">
    <source>
        <dbReference type="Proteomes" id="UP000600220"/>
    </source>
</evidence>
<dbReference type="EMBL" id="QEIT01000054">
    <property type="protein sequence ID" value="PWZ73787.1"/>
    <property type="molecule type" value="Genomic_DNA"/>
</dbReference>
<dbReference type="GeneID" id="93825187"/>
<proteinExistence type="predicted"/>
<organism evidence="2 3">
    <name type="scientific">Staphylococcus pseudintermedius</name>
    <dbReference type="NCBI Taxonomy" id="283734"/>
    <lineage>
        <taxon>Bacteria</taxon>
        <taxon>Bacillati</taxon>
        <taxon>Bacillota</taxon>
        <taxon>Bacilli</taxon>
        <taxon>Bacillales</taxon>
        <taxon>Staphylococcaceae</taxon>
        <taxon>Staphylococcus</taxon>
        <taxon>Staphylococcus intermedius group</taxon>
    </lineage>
</organism>
<comment type="caution">
    <text evidence="2">The sequence shown here is derived from an EMBL/GenBank/DDBJ whole genome shotgun (WGS) entry which is preliminary data.</text>
</comment>
<evidence type="ECO:0000313" key="1">
    <source>
        <dbReference type="EMBL" id="EGQ4384769.1"/>
    </source>
</evidence>